<feature type="domain" description="Thiamine pyrophosphate enzyme TPP-binding" evidence="5">
    <location>
        <begin position="379"/>
        <end position="525"/>
    </location>
</feature>
<dbReference type="Gene3D" id="3.40.50.1220">
    <property type="entry name" value="TPP-binding domain"/>
    <property type="match status" value="1"/>
</dbReference>
<dbReference type="PROSITE" id="PS00187">
    <property type="entry name" value="TPP_ENZYMES"/>
    <property type="match status" value="1"/>
</dbReference>
<dbReference type="InterPro" id="IPR047211">
    <property type="entry name" value="POXB-like"/>
</dbReference>
<evidence type="ECO:0000256" key="2">
    <source>
        <dbReference type="ARBA" id="ARBA00023052"/>
    </source>
</evidence>
<dbReference type="InterPro" id="IPR012001">
    <property type="entry name" value="Thiamin_PyroP_enz_TPP-bd_dom"/>
</dbReference>
<keyword evidence="8" id="KW-1185">Reference proteome</keyword>
<dbReference type="PANTHER" id="PTHR42981">
    <property type="entry name" value="PYRUVATE DEHYDROGENASE [UBIQUINONE]"/>
    <property type="match status" value="1"/>
</dbReference>
<name>A0A1H2E4U8_9PROT</name>
<keyword evidence="7" id="KW-0670">Pyruvate</keyword>
<dbReference type="InterPro" id="IPR029061">
    <property type="entry name" value="THDP-binding"/>
</dbReference>
<dbReference type="SUPFAM" id="SSF52518">
    <property type="entry name" value="Thiamin diphosphate-binding fold (THDP-binding)"/>
    <property type="match status" value="2"/>
</dbReference>
<dbReference type="KEGG" id="nur:ATY38_01825"/>
<dbReference type="GO" id="GO:0000287">
    <property type="term" value="F:magnesium ion binding"/>
    <property type="evidence" value="ECO:0007669"/>
    <property type="project" value="InterPro"/>
</dbReference>
<dbReference type="InterPro" id="IPR000399">
    <property type="entry name" value="TPP-bd_CS"/>
</dbReference>
<dbReference type="GO" id="GO:0003824">
    <property type="term" value="F:catalytic activity"/>
    <property type="evidence" value="ECO:0007669"/>
    <property type="project" value="InterPro"/>
</dbReference>
<organism evidence="7 8">
    <name type="scientific">Nitrosomonas ureae</name>
    <dbReference type="NCBI Taxonomy" id="44577"/>
    <lineage>
        <taxon>Bacteria</taxon>
        <taxon>Pseudomonadati</taxon>
        <taxon>Pseudomonadota</taxon>
        <taxon>Betaproteobacteria</taxon>
        <taxon>Nitrosomonadales</taxon>
        <taxon>Nitrosomonadaceae</taxon>
        <taxon>Nitrosomonas</taxon>
    </lineage>
</organism>
<feature type="domain" description="Thiamine pyrophosphate enzyme N-terminal TPP-binding" evidence="6">
    <location>
        <begin position="3"/>
        <end position="114"/>
    </location>
</feature>
<dbReference type="Proteomes" id="UP000182882">
    <property type="component" value="Unassembled WGS sequence"/>
</dbReference>
<evidence type="ECO:0000313" key="8">
    <source>
        <dbReference type="Proteomes" id="UP000182882"/>
    </source>
</evidence>
<dbReference type="InterPro" id="IPR047212">
    <property type="entry name" value="TPP_POXB-like"/>
</dbReference>
<dbReference type="CDD" id="cd07039">
    <property type="entry name" value="TPP_PYR_POX"/>
    <property type="match status" value="1"/>
</dbReference>
<reference evidence="8" key="1">
    <citation type="submission" date="2016-10" db="EMBL/GenBank/DDBJ databases">
        <authorList>
            <person name="Varghese N."/>
            <person name="Submissions S."/>
        </authorList>
    </citation>
    <scope>NUCLEOTIDE SEQUENCE [LARGE SCALE GENOMIC DNA]</scope>
    <source>
        <strain evidence="8">Nm10</strain>
    </source>
</reference>
<evidence type="ECO:0000259" key="4">
    <source>
        <dbReference type="Pfam" id="PF00205"/>
    </source>
</evidence>
<protein>
    <submittedName>
        <fullName evidence="7">Pyruvate dehydrogenase (Quinone)</fullName>
    </submittedName>
</protein>
<accession>A0A1H2E4U8</accession>
<evidence type="ECO:0000313" key="7">
    <source>
        <dbReference type="EMBL" id="SDT90242.1"/>
    </source>
</evidence>
<dbReference type="CDD" id="cd02014">
    <property type="entry name" value="TPP_POX"/>
    <property type="match status" value="1"/>
</dbReference>
<dbReference type="PANTHER" id="PTHR42981:SF2">
    <property type="entry name" value="PYRUVATE DEHYDROGENASE [UBIQUINONE]"/>
    <property type="match status" value="1"/>
</dbReference>
<dbReference type="Pfam" id="PF02775">
    <property type="entry name" value="TPP_enzyme_C"/>
    <property type="match status" value="1"/>
</dbReference>
<dbReference type="SUPFAM" id="SSF52467">
    <property type="entry name" value="DHS-like NAD/FAD-binding domain"/>
    <property type="match status" value="1"/>
</dbReference>
<dbReference type="RefSeq" id="WP_062557788.1">
    <property type="nucleotide sequence ID" value="NZ_CP013341.1"/>
</dbReference>
<dbReference type="InterPro" id="IPR047210">
    <property type="entry name" value="TPP_PYR_POXB-like"/>
</dbReference>
<evidence type="ECO:0000259" key="5">
    <source>
        <dbReference type="Pfam" id="PF02775"/>
    </source>
</evidence>
<proteinExistence type="inferred from homology"/>
<sequence length="576" mass="62519">MGRTVAEQLVEMLKAAGIRRIYGVTGDSLNFFNDALRRDGNIDWIHVRHEEVGAYAAMAESVLGGIGCCAGSSGPGHVHLINGLYDAHRWGAPVLALASTITSEDYGTESFQSTDLLMFDGCSYYNEVATTPQQLPRMLQQALQHAWNRKGVGVCAFPGDLMTCNADDDALCADLYRPQPVITPSDPEIQLLAELINGSEDIGIYAGVGCADARSEVIELARLLKAPMAYTLKAKMMLEYDNPYAVGLTGLLGNKAGARAITGGKLLLMLGSDFPWKEFLDSSVNIVQIDNKPERLGRRVALHMGLCGDIGPTLLKLLPLINPKTDAGFLNACQADYAEVEEDLRVHAADSGEENLIKPEFVAAMIDRLADVDAIFTADTGMSTVWSARYLHGTGKRTLMGSFSHGSMANAMPQSIGAALHSPERQVIAFCGDGGISMLMGDLMTIAQYKLPIKLIVFNNRSLGMVELEMQVAGLPDWQTKMINPDFARVAEACGIRGYSVTNPDELENILQEALLHNGPALVNVFTNPHVPTLPPHTSVGVMSRYIQSQAKLALGGRMDEVWDAFRTNIKYIRDL</sequence>
<evidence type="ECO:0000256" key="3">
    <source>
        <dbReference type="RuleBase" id="RU362132"/>
    </source>
</evidence>
<evidence type="ECO:0000259" key="6">
    <source>
        <dbReference type="Pfam" id="PF02776"/>
    </source>
</evidence>
<dbReference type="Pfam" id="PF00205">
    <property type="entry name" value="TPP_enzyme_M"/>
    <property type="match status" value="1"/>
</dbReference>
<evidence type="ECO:0000256" key="1">
    <source>
        <dbReference type="ARBA" id="ARBA00007812"/>
    </source>
</evidence>
<keyword evidence="2 3" id="KW-0786">Thiamine pyrophosphate</keyword>
<dbReference type="EMBL" id="FNLN01000009">
    <property type="protein sequence ID" value="SDT90242.1"/>
    <property type="molecule type" value="Genomic_DNA"/>
</dbReference>
<dbReference type="AlphaFoldDB" id="A0A1H2E4U8"/>
<feature type="domain" description="Thiamine pyrophosphate enzyme central" evidence="4">
    <location>
        <begin position="189"/>
        <end position="317"/>
    </location>
</feature>
<gene>
    <name evidence="7" type="ORF">SAMN05216406_10931</name>
</gene>
<dbReference type="InterPro" id="IPR029035">
    <property type="entry name" value="DHS-like_NAD/FAD-binding_dom"/>
</dbReference>
<comment type="similarity">
    <text evidence="1 3">Belongs to the TPP enzyme family.</text>
</comment>
<dbReference type="Pfam" id="PF02776">
    <property type="entry name" value="TPP_enzyme_N"/>
    <property type="match status" value="1"/>
</dbReference>
<dbReference type="InterPro" id="IPR011766">
    <property type="entry name" value="TPP_enzyme_TPP-bd"/>
</dbReference>
<dbReference type="GO" id="GO:0019752">
    <property type="term" value="P:carboxylic acid metabolic process"/>
    <property type="evidence" value="ECO:0007669"/>
    <property type="project" value="UniProtKB-ARBA"/>
</dbReference>
<dbReference type="Gene3D" id="3.40.50.970">
    <property type="match status" value="2"/>
</dbReference>
<dbReference type="GO" id="GO:0030976">
    <property type="term" value="F:thiamine pyrophosphate binding"/>
    <property type="evidence" value="ECO:0007669"/>
    <property type="project" value="InterPro"/>
</dbReference>
<dbReference type="InterPro" id="IPR012000">
    <property type="entry name" value="Thiamin_PyroP_enz_cen_dom"/>
</dbReference>